<comment type="caution">
    <text evidence="2">The sequence shown here is derived from an EMBL/GenBank/DDBJ whole genome shotgun (WGS) entry which is preliminary data.</text>
</comment>
<name>A0A6G1ETP7_9ORYZ</name>
<sequence>MVVVVFVFLHCTGASLLDPIVTCCCVQREKLALGAMRPCLPACPGRCPVSPYGSRFPHIYAELQMQYGVACTYVLGNYHLSH</sequence>
<feature type="signal peptide" evidence="1">
    <location>
        <begin position="1"/>
        <end position="17"/>
    </location>
</feature>
<organism evidence="2 3">
    <name type="scientific">Oryza meyeriana var. granulata</name>
    <dbReference type="NCBI Taxonomy" id="110450"/>
    <lineage>
        <taxon>Eukaryota</taxon>
        <taxon>Viridiplantae</taxon>
        <taxon>Streptophyta</taxon>
        <taxon>Embryophyta</taxon>
        <taxon>Tracheophyta</taxon>
        <taxon>Spermatophyta</taxon>
        <taxon>Magnoliopsida</taxon>
        <taxon>Liliopsida</taxon>
        <taxon>Poales</taxon>
        <taxon>Poaceae</taxon>
        <taxon>BOP clade</taxon>
        <taxon>Oryzoideae</taxon>
        <taxon>Oryzeae</taxon>
        <taxon>Oryzinae</taxon>
        <taxon>Oryza</taxon>
        <taxon>Oryza meyeriana</taxon>
    </lineage>
</organism>
<keyword evidence="3" id="KW-1185">Reference proteome</keyword>
<evidence type="ECO:0008006" key="4">
    <source>
        <dbReference type="Google" id="ProtNLM"/>
    </source>
</evidence>
<dbReference type="Proteomes" id="UP000479710">
    <property type="component" value="Unassembled WGS sequence"/>
</dbReference>
<evidence type="ECO:0000256" key="1">
    <source>
        <dbReference type="SAM" id="SignalP"/>
    </source>
</evidence>
<evidence type="ECO:0000313" key="2">
    <source>
        <dbReference type="EMBL" id="KAF0928043.1"/>
    </source>
</evidence>
<dbReference type="AlphaFoldDB" id="A0A6G1ETP7"/>
<protein>
    <recommendedName>
        <fullName evidence="4">Secreted protein</fullName>
    </recommendedName>
</protein>
<evidence type="ECO:0000313" key="3">
    <source>
        <dbReference type="Proteomes" id="UP000479710"/>
    </source>
</evidence>
<gene>
    <name evidence="2" type="ORF">E2562_037374</name>
</gene>
<proteinExistence type="predicted"/>
<reference evidence="2 3" key="1">
    <citation type="submission" date="2019-11" db="EMBL/GenBank/DDBJ databases">
        <title>Whole genome sequence of Oryza granulata.</title>
        <authorList>
            <person name="Li W."/>
        </authorList>
    </citation>
    <scope>NUCLEOTIDE SEQUENCE [LARGE SCALE GENOMIC DNA]</scope>
    <source>
        <strain evidence="3">cv. Menghai</strain>
        <tissue evidence="2">Leaf</tissue>
    </source>
</reference>
<feature type="chain" id="PRO_5026043276" description="Secreted protein" evidence="1">
    <location>
        <begin position="18"/>
        <end position="82"/>
    </location>
</feature>
<accession>A0A6G1ETP7</accession>
<dbReference type="EMBL" id="SPHZ02000003">
    <property type="protein sequence ID" value="KAF0928043.1"/>
    <property type="molecule type" value="Genomic_DNA"/>
</dbReference>
<keyword evidence="1" id="KW-0732">Signal</keyword>